<dbReference type="PANTHER" id="PTHR23152:SF5">
    <property type="entry name" value="2-OXOGLUTARATE DEHYDROGENASE-LIKE, MITOCHONDRIAL"/>
    <property type="match status" value="1"/>
</dbReference>
<dbReference type="EMBL" id="JACASE010000006">
    <property type="protein sequence ID" value="KAF6457956.1"/>
    <property type="molecule type" value="Genomic_DNA"/>
</dbReference>
<sequence length="104" mass="12034">MVYGTSFQRVIPEDGAAARAPEQVGRLIFCTGKVYYDLVKEWSSQGLEEQVAITRLEQISPFPFDLIKQEAEKYPSAELVWCQEEHKNMGYYDYISPRFMTILS</sequence>
<proteinExistence type="inferred from homology"/>
<keyword evidence="4" id="KW-0786">Thiamine pyrophosphate</keyword>
<comment type="caution">
    <text evidence="6">The sequence shown here is derived from an EMBL/GenBank/DDBJ whole genome shotgun (WGS) entry which is preliminary data.</text>
</comment>
<gene>
    <name evidence="6" type="ORF">HJG63_014557</name>
</gene>
<evidence type="ECO:0000256" key="2">
    <source>
        <dbReference type="ARBA" id="ARBA00006936"/>
    </source>
</evidence>
<dbReference type="GO" id="GO:0004591">
    <property type="term" value="F:oxoglutarate dehydrogenase (succinyl-transferring) activity"/>
    <property type="evidence" value="ECO:0007669"/>
    <property type="project" value="TreeGrafter"/>
</dbReference>
<comment type="similarity">
    <text evidence="2">Belongs to the alpha-ketoglutarate dehydrogenase family.</text>
</comment>
<protein>
    <submittedName>
        <fullName evidence="6">Oxoglutarate dehydrogenase L</fullName>
    </submittedName>
</protein>
<comment type="cofactor">
    <cofactor evidence="1">
        <name>thiamine diphosphate</name>
        <dbReference type="ChEBI" id="CHEBI:58937"/>
    </cofactor>
</comment>
<dbReference type="AlphaFoldDB" id="A0A7J8GDF0"/>
<dbReference type="PANTHER" id="PTHR23152">
    <property type="entry name" value="2-OXOGLUTARATE DEHYDROGENASE"/>
    <property type="match status" value="1"/>
</dbReference>
<feature type="domain" description="2-oxoglutarate dehydrogenase E1 component/KDG C-terminal" evidence="5">
    <location>
        <begin position="1"/>
        <end position="103"/>
    </location>
</feature>
<keyword evidence="7" id="KW-1185">Reference proteome</keyword>
<dbReference type="Proteomes" id="UP000593571">
    <property type="component" value="Unassembled WGS sequence"/>
</dbReference>
<evidence type="ECO:0000256" key="3">
    <source>
        <dbReference type="ARBA" id="ARBA00023002"/>
    </source>
</evidence>
<dbReference type="GO" id="GO:0045252">
    <property type="term" value="C:oxoglutarate dehydrogenase complex"/>
    <property type="evidence" value="ECO:0007669"/>
    <property type="project" value="TreeGrafter"/>
</dbReference>
<dbReference type="Pfam" id="PF16870">
    <property type="entry name" value="OxoGdeHyase_C"/>
    <property type="match status" value="1"/>
</dbReference>
<organism evidence="6 7">
    <name type="scientific">Rousettus aegyptiacus</name>
    <name type="common">Egyptian fruit bat</name>
    <name type="synonym">Pteropus aegyptiacus</name>
    <dbReference type="NCBI Taxonomy" id="9407"/>
    <lineage>
        <taxon>Eukaryota</taxon>
        <taxon>Metazoa</taxon>
        <taxon>Chordata</taxon>
        <taxon>Craniata</taxon>
        <taxon>Vertebrata</taxon>
        <taxon>Euteleostomi</taxon>
        <taxon>Mammalia</taxon>
        <taxon>Eutheria</taxon>
        <taxon>Laurasiatheria</taxon>
        <taxon>Chiroptera</taxon>
        <taxon>Yinpterochiroptera</taxon>
        <taxon>Pteropodoidea</taxon>
        <taxon>Pteropodidae</taxon>
        <taxon>Rousettinae</taxon>
        <taxon>Rousettus</taxon>
    </lineage>
</organism>
<evidence type="ECO:0000256" key="1">
    <source>
        <dbReference type="ARBA" id="ARBA00001964"/>
    </source>
</evidence>
<dbReference type="GO" id="GO:0030976">
    <property type="term" value="F:thiamine pyrophosphate binding"/>
    <property type="evidence" value="ECO:0007669"/>
    <property type="project" value="InterPro"/>
</dbReference>
<evidence type="ECO:0000313" key="7">
    <source>
        <dbReference type="Proteomes" id="UP000593571"/>
    </source>
</evidence>
<dbReference type="Gene3D" id="3.40.50.11610">
    <property type="entry name" value="Multifunctional 2-oxoglutarate metabolism enzyme, C-terminal domain"/>
    <property type="match status" value="1"/>
</dbReference>
<reference evidence="6 7" key="1">
    <citation type="journal article" date="2020" name="Nature">
        <title>Six reference-quality genomes reveal evolution of bat adaptations.</title>
        <authorList>
            <person name="Jebb D."/>
            <person name="Huang Z."/>
            <person name="Pippel M."/>
            <person name="Hughes G.M."/>
            <person name="Lavrichenko K."/>
            <person name="Devanna P."/>
            <person name="Winkler S."/>
            <person name="Jermiin L.S."/>
            <person name="Skirmuntt E.C."/>
            <person name="Katzourakis A."/>
            <person name="Burkitt-Gray L."/>
            <person name="Ray D.A."/>
            <person name="Sullivan K.A.M."/>
            <person name="Roscito J.G."/>
            <person name="Kirilenko B.M."/>
            <person name="Davalos L.M."/>
            <person name="Corthals A.P."/>
            <person name="Power M.L."/>
            <person name="Jones G."/>
            <person name="Ransome R.D."/>
            <person name="Dechmann D.K.N."/>
            <person name="Locatelli A.G."/>
            <person name="Puechmaille S.J."/>
            <person name="Fedrigo O."/>
            <person name="Jarvis E.D."/>
            <person name="Hiller M."/>
            <person name="Vernes S.C."/>
            <person name="Myers E.W."/>
            <person name="Teeling E.C."/>
        </authorList>
    </citation>
    <scope>NUCLEOTIDE SEQUENCE [LARGE SCALE GENOMIC DNA]</scope>
    <source>
        <strain evidence="6">MRouAeg1</strain>
        <tissue evidence="6">Muscle</tissue>
    </source>
</reference>
<dbReference type="InterPro" id="IPR042179">
    <property type="entry name" value="KGD_C_sf"/>
</dbReference>
<dbReference type="InterPro" id="IPR031717">
    <property type="entry name" value="ODO-1/KGD_C"/>
</dbReference>
<dbReference type="GO" id="GO:0006099">
    <property type="term" value="P:tricarboxylic acid cycle"/>
    <property type="evidence" value="ECO:0007669"/>
    <property type="project" value="TreeGrafter"/>
</dbReference>
<dbReference type="InterPro" id="IPR011603">
    <property type="entry name" value="2oxoglutarate_DH_E1"/>
</dbReference>
<evidence type="ECO:0000259" key="5">
    <source>
        <dbReference type="Pfam" id="PF16870"/>
    </source>
</evidence>
<accession>A0A7J8GDF0</accession>
<dbReference type="FunFam" id="3.40.50.11610:FF:000003">
    <property type="entry name" value="2-oxoglutarate dehydrogenase, isoform X4"/>
    <property type="match status" value="1"/>
</dbReference>
<dbReference type="GO" id="GO:0005739">
    <property type="term" value="C:mitochondrion"/>
    <property type="evidence" value="ECO:0007669"/>
    <property type="project" value="TreeGrafter"/>
</dbReference>
<evidence type="ECO:0000256" key="4">
    <source>
        <dbReference type="ARBA" id="ARBA00023052"/>
    </source>
</evidence>
<keyword evidence="3" id="KW-0560">Oxidoreductase</keyword>
<name>A0A7J8GDF0_ROUAE</name>
<evidence type="ECO:0000313" key="6">
    <source>
        <dbReference type="EMBL" id="KAF6457956.1"/>
    </source>
</evidence>